<protein>
    <submittedName>
        <fullName evidence="1">Cupin domain-containing protein</fullName>
    </submittedName>
</protein>
<evidence type="ECO:0000313" key="1">
    <source>
        <dbReference type="EMBL" id="TGY90978.1"/>
    </source>
</evidence>
<proteinExistence type="predicted"/>
<dbReference type="EMBL" id="SRYA01000075">
    <property type="protein sequence ID" value="TGY90978.1"/>
    <property type="molecule type" value="Genomic_DNA"/>
</dbReference>
<sequence>MLLMSTEKNLVKNIDEWKLIKNPLLEGIGLMEIVTSSNVTIGRAKIDSPVKLKSHHHIEEQITVVIEGAMEVCIAGEKRIVAAGDVCIIPSNKEHEVEITEVPFLSFDIFTPYKKDYVEKIRG</sequence>
<dbReference type="Proteomes" id="UP000304953">
    <property type="component" value="Unassembled WGS sequence"/>
</dbReference>
<comment type="caution">
    <text evidence="1">The sequence shown here is derived from an EMBL/GenBank/DDBJ whole genome shotgun (WGS) entry which is preliminary data.</text>
</comment>
<evidence type="ECO:0000313" key="2">
    <source>
        <dbReference type="Proteomes" id="UP000304953"/>
    </source>
</evidence>
<accession>A0AC61RQD6</accession>
<name>A0AC61RQD6_9FIRM</name>
<gene>
    <name evidence="1" type="ORF">E5329_23340</name>
</gene>
<keyword evidence="2" id="KW-1185">Reference proteome</keyword>
<reference evidence="1" key="1">
    <citation type="submission" date="2019-04" db="EMBL/GenBank/DDBJ databases">
        <title>Microbes associate with the intestines of laboratory mice.</title>
        <authorList>
            <person name="Navarre W."/>
            <person name="Wong E."/>
            <person name="Huang K."/>
            <person name="Tropini C."/>
            <person name="Ng K."/>
            <person name="Yu B."/>
        </authorList>
    </citation>
    <scope>NUCLEOTIDE SEQUENCE</scope>
    <source>
        <strain evidence="1">NM01_1-7b</strain>
    </source>
</reference>
<organism evidence="1 2">
    <name type="scientific">Petralouisia muris</name>
    <dbReference type="NCBI Taxonomy" id="3032872"/>
    <lineage>
        <taxon>Bacteria</taxon>
        <taxon>Bacillati</taxon>
        <taxon>Bacillota</taxon>
        <taxon>Clostridia</taxon>
        <taxon>Lachnospirales</taxon>
        <taxon>Lachnospiraceae</taxon>
        <taxon>Petralouisia</taxon>
    </lineage>
</organism>